<evidence type="ECO:0000313" key="2">
    <source>
        <dbReference type="Proteomes" id="UP001177021"/>
    </source>
</evidence>
<accession>A0ACB0KFX7</accession>
<keyword evidence="2" id="KW-1185">Reference proteome</keyword>
<proteinExistence type="predicted"/>
<reference evidence="1" key="1">
    <citation type="submission" date="2023-10" db="EMBL/GenBank/DDBJ databases">
        <authorList>
            <person name="Rodriguez Cubillos JULIANA M."/>
            <person name="De Vega J."/>
        </authorList>
    </citation>
    <scope>NUCLEOTIDE SEQUENCE</scope>
</reference>
<organism evidence="1 2">
    <name type="scientific">Trifolium pratense</name>
    <name type="common">Red clover</name>
    <dbReference type="NCBI Taxonomy" id="57577"/>
    <lineage>
        <taxon>Eukaryota</taxon>
        <taxon>Viridiplantae</taxon>
        <taxon>Streptophyta</taxon>
        <taxon>Embryophyta</taxon>
        <taxon>Tracheophyta</taxon>
        <taxon>Spermatophyta</taxon>
        <taxon>Magnoliopsida</taxon>
        <taxon>eudicotyledons</taxon>
        <taxon>Gunneridae</taxon>
        <taxon>Pentapetalae</taxon>
        <taxon>rosids</taxon>
        <taxon>fabids</taxon>
        <taxon>Fabales</taxon>
        <taxon>Fabaceae</taxon>
        <taxon>Papilionoideae</taxon>
        <taxon>50 kb inversion clade</taxon>
        <taxon>NPAAA clade</taxon>
        <taxon>Hologalegina</taxon>
        <taxon>IRL clade</taxon>
        <taxon>Trifolieae</taxon>
        <taxon>Trifolium</taxon>
    </lineage>
</organism>
<protein>
    <submittedName>
        <fullName evidence="1">Uncharacterized protein</fullName>
    </submittedName>
</protein>
<name>A0ACB0KFX7_TRIPR</name>
<comment type="caution">
    <text evidence="1">The sequence shown here is derived from an EMBL/GenBank/DDBJ whole genome shotgun (WGS) entry which is preliminary data.</text>
</comment>
<dbReference type="Proteomes" id="UP001177021">
    <property type="component" value="Unassembled WGS sequence"/>
</dbReference>
<sequence length="467" mass="53613">MSYSFNNNLFTNDNITTTTLDVAKFVGFDDEVTYPSYSDFPPGFSPEDLFNSPSFLSSPKIPSSYTTEPSSDQSMNQQHNKELEEINISELSFQSQKQNIHDLFQSSTNMFQVEEQLKKEDTLIFNETTKHNNFSFERTTKHETQTNSSAPSSTFFNNNNASMSIKEQKKSEEDGYKWRKYGEKQVKGSENPRSYYKCTNPICLMKKKVERSLDGYITEIVYKGNHNHPKPNLSTKRRTSSQSMISDFSLGEDEFEQTSQTSFSGGDYDEFGPEAKRWKGDDENESYSIEGCRTVKEPRVVVQTTSEIDILDDGYRWRKYGQKVVKGNPNPRSYYKCVIQGCPVRKHVERAAHDMKAVITTYEGKHNHDVPLGRGNSSYNINKTSLNVTPIRPSTVTNYSSLSNFTNSLHDESKLPNYGTQEENFQLDMMMMNSKSFFDKSFGSNTNYEQYSAKDNSFVQSFMSKNF</sequence>
<gene>
    <name evidence="1" type="ORF">MILVUS5_LOCUS22930</name>
</gene>
<dbReference type="EMBL" id="CASHSV030000206">
    <property type="protein sequence ID" value="CAJ2656111.1"/>
    <property type="molecule type" value="Genomic_DNA"/>
</dbReference>
<evidence type="ECO:0000313" key="1">
    <source>
        <dbReference type="EMBL" id="CAJ2656111.1"/>
    </source>
</evidence>